<protein>
    <submittedName>
        <fullName evidence="2">Uncharacterized protein</fullName>
    </submittedName>
</protein>
<accession>A0A914E0L0</accession>
<proteinExistence type="predicted"/>
<keyword evidence="1" id="KW-1185">Reference proteome</keyword>
<evidence type="ECO:0000313" key="2">
    <source>
        <dbReference type="WBParaSite" id="ACRNAN_scaffold5129.g13565.t1"/>
    </source>
</evidence>
<dbReference type="WBParaSite" id="ACRNAN_scaffold5129.g13565.t1">
    <property type="protein sequence ID" value="ACRNAN_scaffold5129.g13565.t1"/>
    <property type="gene ID" value="ACRNAN_scaffold5129.g13565"/>
</dbReference>
<evidence type="ECO:0000313" key="1">
    <source>
        <dbReference type="Proteomes" id="UP000887540"/>
    </source>
</evidence>
<sequence>MKIVRNLVVRSQIGVAVPMEYVM</sequence>
<reference evidence="2" key="1">
    <citation type="submission" date="2022-11" db="UniProtKB">
        <authorList>
            <consortium name="WormBaseParasite"/>
        </authorList>
    </citation>
    <scope>IDENTIFICATION</scope>
</reference>
<name>A0A914E0L0_9BILA</name>
<dbReference type="AlphaFoldDB" id="A0A914E0L0"/>
<organism evidence="1 2">
    <name type="scientific">Acrobeloides nanus</name>
    <dbReference type="NCBI Taxonomy" id="290746"/>
    <lineage>
        <taxon>Eukaryota</taxon>
        <taxon>Metazoa</taxon>
        <taxon>Ecdysozoa</taxon>
        <taxon>Nematoda</taxon>
        <taxon>Chromadorea</taxon>
        <taxon>Rhabditida</taxon>
        <taxon>Tylenchina</taxon>
        <taxon>Cephalobomorpha</taxon>
        <taxon>Cephaloboidea</taxon>
        <taxon>Cephalobidae</taxon>
        <taxon>Acrobeloides</taxon>
    </lineage>
</organism>
<dbReference type="Proteomes" id="UP000887540">
    <property type="component" value="Unplaced"/>
</dbReference>